<comment type="subcellular location">
    <subcellularLocation>
        <location evidence="1">Nucleus</location>
    </subcellularLocation>
</comment>
<keyword evidence="4 7" id="KW-0863">Zinc-finger</keyword>
<accession>A0A1B9IZV3</accession>
<dbReference type="GO" id="GO:0008270">
    <property type="term" value="F:zinc ion binding"/>
    <property type="evidence" value="ECO:0007669"/>
    <property type="project" value="UniProtKB-KW"/>
</dbReference>
<dbReference type="AlphaFoldDB" id="A0A1B9IZV3"/>
<dbReference type="STRING" id="1331196.A0A1B9IZV3"/>
<protein>
    <recommendedName>
        <fullName evidence="9">C2H2-type domain-containing protein</fullName>
    </recommendedName>
</protein>
<feature type="region of interest" description="Disordered" evidence="8">
    <location>
        <begin position="1"/>
        <end position="21"/>
    </location>
</feature>
<evidence type="ECO:0000313" key="10">
    <source>
        <dbReference type="EMBL" id="OCF61069.1"/>
    </source>
</evidence>
<dbReference type="GO" id="GO:0000785">
    <property type="term" value="C:chromatin"/>
    <property type="evidence" value="ECO:0007669"/>
    <property type="project" value="TreeGrafter"/>
</dbReference>
<keyword evidence="2" id="KW-0479">Metal-binding</keyword>
<keyword evidence="6" id="KW-0539">Nucleus</keyword>
<dbReference type="GO" id="GO:0000981">
    <property type="term" value="F:DNA-binding transcription factor activity, RNA polymerase II-specific"/>
    <property type="evidence" value="ECO:0007669"/>
    <property type="project" value="InterPro"/>
</dbReference>
<dbReference type="InterPro" id="IPR007219">
    <property type="entry name" value="XnlR_reg_dom"/>
</dbReference>
<keyword evidence="5" id="KW-0862">Zinc</keyword>
<sequence>MSAPTHPSTDRPVRPKPKVSSSEKVYACSHCSKAYARRDYLERHALNHERPACVCSVCGKSFARPDVLRKHQSTTCNSGNDEGSREGDSLSSSPPLQHVKAKKRKRSSRTVSYVPDEMAKTVDDEGAIVQELASWQQDVKDGRSTSFHIHPTDHPTQMNLAHQWSIPNGSQDDNIVDNTLAPMTTSTEIHVDLPDSAQEDTTIIAGEEFNWNDAVPEQGQTGDNMDDLLSWLFNPATDNDILSSSTIPLDNEPLFEDLQNKGHDDDLHPDETDLEVRSDLGYQSNINIIPTLSQRPPSRMRSTYPENYIPHVPPPVSSHNIYPDLSESWSSYRPWRVPPKMEIVNEEARASMFDLFGNTARQDLMSPSFSLQQMRLHLELYFMHFAPLYPIVHEASLPYRKLPPDLLLAMICVGTAFANDPKGLEMASKVHKHLRTRVFDMVEDEPTASVSSLQTILLLNHFARSFCSLKQHDVAQIFHSPIINLARQSGMLLPNFDRKLQNSLDDPMACWLEWVAEEERKRLGWFSFMMDTENAALYRGFLLIHCYLIQIDVPCSDEVWQSSNPLEWNTALTQSVRPPSFRSLLRDLAGRGYIAPGLTKLVLWILLHGLHCVQWTLLWRDLGDLSMVHVSKITNWKDSCRKAFDTWRTYVDDNFGMSNPSLKATPLLSRPEHPMLSAGIPFSHLGAVLLLSDTEQIRIFAGTKKVAGRPISPGEWAAANVYVNSWAKSQDGAYCCFAALRLLAHVFRWSSETKFQRTSMVPWCVYLAALVIWSYSSALEGHDPLLAPFILITLGSSNSNPLVRIEPSLAQRSAIDYLDDLLSVDHPFSLPSIKGKNRCAGVVAYTAYLAGTLKRGVMEECRAVLLGLLTEHV</sequence>
<gene>
    <name evidence="10" type="ORF">L486_00713</name>
</gene>
<dbReference type="PANTHER" id="PTHR40626">
    <property type="entry name" value="MIP31509P"/>
    <property type="match status" value="1"/>
</dbReference>
<organism evidence="10 11">
    <name type="scientific">Kwoniella mangroviensis CBS 10435</name>
    <dbReference type="NCBI Taxonomy" id="1331196"/>
    <lineage>
        <taxon>Eukaryota</taxon>
        <taxon>Fungi</taxon>
        <taxon>Dikarya</taxon>
        <taxon>Basidiomycota</taxon>
        <taxon>Agaricomycotina</taxon>
        <taxon>Tremellomycetes</taxon>
        <taxon>Tremellales</taxon>
        <taxon>Cryptococcaceae</taxon>
        <taxon>Kwoniella</taxon>
    </lineage>
</organism>
<feature type="domain" description="C2H2-type" evidence="9">
    <location>
        <begin position="26"/>
        <end position="48"/>
    </location>
</feature>
<evidence type="ECO:0000256" key="5">
    <source>
        <dbReference type="ARBA" id="ARBA00022833"/>
    </source>
</evidence>
<evidence type="ECO:0000259" key="9">
    <source>
        <dbReference type="PROSITE" id="PS50157"/>
    </source>
</evidence>
<dbReference type="PANTHER" id="PTHR40626:SF11">
    <property type="entry name" value="ZINC FINGER PROTEIN YPR022C"/>
    <property type="match status" value="1"/>
</dbReference>
<reference evidence="11" key="2">
    <citation type="submission" date="2013-12" db="EMBL/GenBank/DDBJ databases">
        <title>Evolution of pathogenesis and genome organization in the Tremellales.</title>
        <authorList>
            <person name="Cuomo C."/>
            <person name="Litvintseva A."/>
            <person name="Heitman J."/>
            <person name="Chen Y."/>
            <person name="Sun S."/>
            <person name="Springer D."/>
            <person name="Dromer F."/>
            <person name="Young S."/>
            <person name="Zeng Q."/>
            <person name="Chapman S."/>
            <person name="Gujja S."/>
            <person name="Saif S."/>
            <person name="Birren B."/>
        </authorList>
    </citation>
    <scope>NUCLEOTIDE SEQUENCE [LARGE SCALE GENOMIC DNA]</scope>
    <source>
        <strain evidence="11">CBS 10435</strain>
    </source>
</reference>
<dbReference type="PROSITE" id="PS50157">
    <property type="entry name" value="ZINC_FINGER_C2H2_2"/>
    <property type="match status" value="2"/>
</dbReference>
<feature type="compositionally biased region" description="Basic residues" evidence="8">
    <location>
        <begin position="99"/>
        <end position="108"/>
    </location>
</feature>
<dbReference type="EMBL" id="KI669459">
    <property type="protein sequence ID" value="OCF61069.1"/>
    <property type="molecule type" value="Genomic_DNA"/>
</dbReference>
<evidence type="ECO:0000313" key="11">
    <source>
        <dbReference type="Proteomes" id="UP000092583"/>
    </source>
</evidence>
<dbReference type="InterPro" id="IPR051059">
    <property type="entry name" value="VerF-like"/>
</dbReference>
<dbReference type="InterPro" id="IPR036236">
    <property type="entry name" value="Znf_C2H2_sf"/>
</dbReference>
<feature type="region of interest" description="Disordered" evidence="8">
    <location>
        <begin position="70"/>
        <end position="112"/>
    </location>
</feature>
<evidence type="ECO:0000256" key="4">
    <source>
        <dbReference type="ARBA" id="ARBA00022771"/>
    </source>
</evidence>
<keyword evidence="3" id="KW-0677">Repeat</keyword>
<evidence type="ECO:0000256" key="8">
    <source>
        <dbReference type="SAM" id="MobiDB-lite"/>
    </source>
</evidence>
<dbReference type="SUPFAM" id="SSF57667">
    <property type="entry name" value="beta-beta-alpha zinc fingers"/>
    <property type="match status" value="1"/>
</dbReference>
<dbReference type="GO" id="GO:0006351">
    <property type="term" value="P:DNA-templated transcription"/>
    <property type="evidence" value="ECO:0007669"/>
    <property type="project" value="InterPro"/>
</dbReference>
<name>A0A1B9IZV3_9TREE</name>
<evidence type="ECO:0000256" key="6">
    <source>
        <dbReference type="ARBA" id="ARBA00023242"/>
    </source>
</evidence>
<feature type="domain" description="C2H2-type" evidence="9">
    <location>
        <begin position="53"/>
        <end position="82"/>
    </location>
</feature>
<proteinExistence type="predicted"/>
<keyword evidence="11" id="KW-1185">Reference proteome</keyword>
<dbReference type="CDD" id="cd12148">
    <property type="entry name" value="fungal_TF_MHR"/>
    <property type="match status" value="1"/>
</dbReference>
<dbReference type="Pfam" id="PF00096">
    <property type="entry name" value="zf-C2H2"/>
    <property type="match status" value="2"/>
</dbReference>
<dbReference type="SMART" id="SM00355">
    <property type="entry name" value="ZnF_C2H2"/>
    <property type="match status" value="2"/>
</dbReference>
<dbReference type="GO" id="GO:0000978">
    <property type="term" value="F:RNA polymerase II cis-regulatory region sequence-specific DNA binding"/>
    <property type="evidence" value="ECO:0007669"/>
    <property type="project" value="InterPro"/>
</dbReference>
<evidence type="ECO:0000256" key="1">
    <source>
        <dbReference type="ARBA" id="ARBA00004123"/>
    </source>
</evidence>
<dbReference type="Pfam" id="PF04082">
    <property type="entry name" value="Fungal_trans"/>
    <property type="match status" value="1"/>
</dbReference>
<reference evidence="10 11" key="1">
    <citation type="submission" date="2013-07" db="EMBL/GenBank/DDBJ databases">
        <title>The Genome Sequence of Kwoniella mangroviensis CBS10435.</title>
        <authorList>
            <consortium name="The Broad Institute Genome Sequencing Platform"/>
            <person name="Cuomo C."/>
            <person name="Litvintseva A."/>
            <person name="Chen Y."/>
            <person name="Heitman J."/>
            <person name="Sun S."/>
            <person name="Springer D."/>
            <person name="Dromer F."/>
            <person name="Young S.K."/>
            <person name="Zeng Q."/>
            <person name="Gargeya S."/>
            <person name="Fitzgerald M."/>
            <person name="Abouelleil A."/>
            <person name="Alvarado L."/>
            <person name="Berlin A.M."/>
            <person name="Chapman S.B."/>
            <person name="Dewar J."/>
            <person name="Goldberg J."/>
            <person name="Griggs A."/>
            <person name="Gujja S."/>
            <person name="Hansen M."/>
            <person name="Howarth C."/>
            <person name="Imamovic A."/>
            <person name="Larimer J."/>
            <person name="McCowan C."/>
            <person name="Murphy C."/>
            <person name="Pearson M."/>
            <person name="Priest M."/>
            <person name="Roberts A."/>
            <person name="Saif S."/>
            <person name="Shea T."/>
            <person name="Sykes S."/>
            <person name="Wortman J."/>
            <person name="Nusbaum C."/>
            <person name="Birren B."/>
        </authorList>
    </citation>
    <scope>NUCLEOTIDE SEQUENCE [LARGE SCALE GENOMIC DNA]</scope>
    <source>
        <strain evidence="10 11">CBS 10435</strain>
    </source>
</reference>
<dbReference type="Proteomes" id="UP000092583">
    <property type="component" value="Unassembled WGS sequence"/>
</dbReference>
<dbReference type="OrthoDB" id="2560721at2759"/>
<evidence type="ECO:0000256" key="2">
    <source>
        <dbReference type="ARBA" id="ARBA00022723"/>
    </source>
</evidence>
<dbReference type="InterPro" id="IPR013087">
    <property type="entry name" value="Znf_C2H2_type"/>
</dbReference>
<evidence type="ECO:0000256" key="7">
    <source>
        <dbReference type="PROSITE-ProRule" id="PRU00042"/>
    </source>
</evidence>
<evidence type="ECO:0000256" key="3">
    <source>
        <dbReference type="ARBA" id="ARBA00022737"/>
    </source>
</evidence>
<dbReference type="GO" id="GO:0005634">
    <property type="term" value="C:nucleus"/>
    <property type="evidence" value="ECO:0007669"/>
    <property type="project" value="UniProtKB-SubCell"/>
</dbReference>
<dbReference type="PROSITE" id="PS00028">
    <property type="entry name" value="ZINC_FINGER_C2H2_1"/>
    <property type="match status" value="1"/>
</dbReference>
<dbReference type="Gene3D" id="3.30.160.60">
    <property type="entry name" value="Classic Zinc Finger"/>
    <property type="match status" value="1"/>
</dbReference>